<keyword evidence="4 5" id="KW-0472">Membrane</keyword>
<organism evidence="6 7">
    <name type="scientific">Exophiala bonariae</name>
    <dbReference type="NCBI Taxonomy" id="1690606"/>
    <lineage>
        <taxon>Eukaryota</taxon>
        <taxon>Fungi</taxon>
        <taxon>Dikarya</taxon>
        <taxon>Ascomycota</taxon>
        <taxon>Pezizomycotina</taxon>
        <taxon>Eurotiomycetes</taxon>
        <taxon>Chaetothyriomycetidae</taxon>
        <taxon>Chaetothyriales</taxon>
        <taxon>Herpotrichiellaceae</taxon>
        <taxon>Exophiala</taxon>
    </lineage>
</organism>
<dbReference type="AlphaFoldDB" id="A0AAV9MZV1"/>
<dbReference type="EMBL" id="JAVRRD010000027">
    <property type="protein sequence ID" value="KAK5047146.1"/>
    <property type="molecule type" value="Genomic_DNA"/>
</dbReference>
<dbReference type="InterPro" id="IPR045863">
    <property type="entry name" value="CorA_TM1_TM2"/>
</dbReference>
<dbReference type="Pfam" id="PF01544">
    <property type="entry name" value="CorA"/>
    <property type="match status" value="1"/>
</dbReference>
<dbReference type="GeneID" id="89975257"/>
<comment type="caution">
    <text evidence="6">The sequence shown here is derived from an EMBL/GenBank/DDBJ whole genome shotgun (WGS) entry which is preliminary data.</text>
</comment>
<evidence type="ECO:0000313" key="6">
    <source>
        <dbReference type="EMBL" id="KAK5047146.1"/>
    </source>
</evidence>
<dbReference type="GO" id="GO:0046873">
    <property type="term" value="F:metal ion transmembrane transporter activity"/>
    <property type="evidence" value="ECO:0007669"/>
    <property type="project" value="InterPro"/>
</dbReference>
<dbReference type="GO" id="GO:0016020">
    <property type="term" value="C:membrane"/>
    <property type="evidence" value="ECO:0007669"/>
    <property type="project" value="UniProtKB-SubCell"/>
</dbReference>
<reference evidence="6 7" key="1">
    <citation type="submission" date="2023-08" db="EMBL/GenBank/DDBJ databases">
        <title>Black Yeasts Isolated from many extreme environments.</title>
        <authorList>
            <person name="Coleine C."/>
            <person name="Stajich J.E."/>
            <person name="Selbmann L."/>
        </authorList>
    </citation>
    <scope>NUCLEOTIDE SEQUENCE [LARGE SCALE GENOMIC DNA]</scope>
    <source>
        <strain evidence="6 7">CCFEE 5792</strain>
    </source>
</reference>
<dbReference type="InterPro" id="IPR002523">
    <property type="entry name" value="MgTranspt_CorA/ZnTranspt_ZntB"/>
</dbReference>
<evidence type="ECO:0000256" key="3">
    <source>
        <dbReference type="ARBA" id="ARBA00022989"/>
    </source>
</evidence>
<name>A0AAV9MZV1_9EURO</name>
<keyword evidence="3 5" id="KW-1133">Transmembrane helix</keyword>
<comment type="subcellular location">
    <subcellularLocation>
        <location evidence="1">Membrane</location>
        <topology evidence="1">Multi-pass membrane protein</topology>
    </subcellularLocation>
</comment>
<keyword evidence="2 5" id="KW-0812">Transmembrane</keyword>
<sequence length="449" mass="50824">MALRSAWWMSSNPNGPLTIPATQSNIPVQNQPPHKRWPGSKSSGFTFNELEKFIAENSHHRCWIQKYTYTPGDPSSQQSSWKQTGEVWSVPDLLALLQIPDADNLKSSFFFLRDASGEAVQALGHYLDLTPRFFNFQFVMLSTGNTVDSYAFFGLQIIEKYLPTGVPAKVRAQAAPYATFGNYEWHTTMIAALFMRVGDRFRGVLHFQANDEAIADGMKQLMTREEERTSSEGEDRAGQGQILAEIMYIVRYQWEFFLNEADVHLQGLSKQCIEGELTSNQQLKAMRDLHPLLPMWAFARRRINAAKDLNTGMCSHPYFVTNQLHEAFRHYLAKCNLVLDECYSRCDALTVQTENIINLIFNIATLQDTKASVEQSMAANASAASIRRVTLLTFIYLPLMLVASIYGMNIREISHGAGEPPIWSYFVASLLVLVGTLSAWMLWSRFAGR</sequence>
<proteinExistence type="predicted"/>
<evidence type="ECO:0000256" key="2">
    <source>
        <dbReference type="ARBA" id="ARBA00022692"/>
    </source>
</evidence>
<evidence type="ECO:0000256" key="1">
    <source>
        <dbReference type="ARBA" id="ARBA00004141"/>
    </source>
</evidence>
<evidence type="ECO:0000256" key="4">
    <source>
        <dbReference type="ARBA" id="ARBA00023136"/>
    </source>
</evidence>
<evidence type="ECO:0000256" key="5">
    <source>
        <dbReference type="SAM" id="Phobius"/>
    </source>
</evidence>
<dbReference type="Gene3D" id="1.20.58.340">
    <property type="entry name" value="Magnesium transport protein CorA, transmembrane region"/>
    <property type="match status" value="1"/>
</dbReference>
<evidence type="ECO:0000313" key="7">
    <source>
        <dbReference type="Proteomes" id="UP001358417"/>
    </source>
</evidence>
<feature type="transmembrane region" description="Helical" evidence="5">
    <location>
        <begin position="389"/>
        <end position="410"/>
    </location>
</feature>
<dbReference type="Proteomes" id="UP001358417">
    <property type="component" value="Unassembled WGS sequence"/>
</dbReference>
<protein>
    <submittedName>
        <fullName evidence="6">Uncharacterized protein</fullName>
    </submittedName>
</protein>
<keyword evidence="7" id="KW-1185">Reference proteome</keyword>
<gene>
    <name evidence="6" type="ORF">LTR84_007089</name>
</gene>
<dbReference type="SUPFAM" id="SSF144083">
    <property type="entry name" value="Magnesium transport protein CorA, transmembrane region"/>
    <property type="match status" value="1"/>
</dbReference>
<feature type="transmembrane region" description="Helical" evidence="5">
    <location>
        <begin position="422"/>
        <end position="443"/>
    </location>
</feature>
<dbReference type="RefSeq" id="XP_064702713.1">
    <property type="nucleotide sequence ID" value="XM_064850644.1"/>
</dbReference>
<accession>A0AAV9MZV1</accession>